<evidence type="ECO:0000256" key="5">
    <source>
        <dbReference type="ARBA" id="ARBA00023136"/>
    </source>
</evidence>
<dbReference type="SUPFAM" id="SSF49354">
    <property type="entry name" value="PapD-like"/>
    <property type="match status" value="1"/>
</dbReference>
<dbReference type="PANTHER" id="PTHR10809">
    <property type="entry name" value="VESICLE-ASSOCIATED MEMBRANE PROTEIN-ASSOCIATED PROTEIN"/>
    <property type="match status" value="1"/>
</dbReference>
<feature type="compositionally biased region" description="Basic and acidic residues" evidence="6">
    <location>
        <begin position="124"/>
        <end position="133"/>
    </location>
</feature>
<keyword evidence="4 7" id="KW-1133">Transmembrane helix</keyword>
<evidence type="ECO:0000313" key="10">
    <source>
        <dbReference type="RefSeq" id="XP_017016564.1"/>
    </source>
</evidence>
<dbReference type="GeneID" id="108070549"/>
<evidence type="ECO:0000256" key="3">
    <source>
        <dbReference type="ARBA" id="ARBA00022692"/>
    </source>
</evidence>
<dbReference type="AlphaFoldDB" id="A0A6P4HWZ0"/>
<feature type="region of interest" description="Disordered" evidence="6">
    <location>
        <begin position="124"/>
        <end position="148"/>
    </location>
</feature>
<keyword evidence="3 7" id="KW-0812">Transmembrane</keyword>
<evidence type="ECO:0000256" key="2">
    <source>
        <dbReference type="ARBA" id="ARBA00008932"/>
    </source>
</evidence>
<dbReference type="GO" id="GO:0005789">
    <property type="term" value="C:endoplasmic reticulum membrane"/>
    <property type="evidence" value="ECO:0007669"/>
    <property type="project" value="InterPro"/>
</dbReference>
<evidence type="ECO:0000256" key="7">
    <source>
        <dbReference type="SAM" id="Phobius"/>
    </source>
</evidence>
<organism evidence="9 10">
    <name type="scientific">Drosophila kikkawai</name>
    <name type="common">Fruit fly</name>
    <dbReference type="NCBI Taxonomy" id="30033"/>
    <lineage>
        <taxon>Eukaryota</taxon>
        <taxon>Metazoa</taxon>
        <taxon>Ecdysozoa</taxon>
        <taxon>Arthropoda</taxon>
        <taxon>Hexapoda</taxon>
        <taxon>Insecta</taxon>
        <taxon>Pterygota</taxon>
        <taxon>Neoptera</taxon>
        <taxon>Endopterygota</taxon>
        <taxon>Diptera</taxon>
        <taxon>Brachycera</taxon>
        <taxon>Muscomorpha</taxon>
        <taxon>Ephydroidea</taxon>
        <taxon>Drosophilidae</taxon>
        <taxon>Drosophila</taxon>
        <taxon>Sophophora</taxon>
    </lineage>
</organism>
<feature type="transmembrane region" description="Helical" evidence="7">
    <location>
        <begin position="180"/>
        <end position="199"/>
    </location>
</feature>
<comment type="subcellular location">
    <subcellularLocation>
        <location evidence="1">Membrane</location>
        <topology evidence="1">Single-pass type IV membrane protein</topology>
    </subcellularLocation>
</comment>
<dbReference type="PANTHER" id="PTHR10809:SF6">
    <property type="entry name" value="AT11025P-RELATED"/>
    <property type="match status" value="1"/>
</dbReference>
<name>A0A6P4HWZ0_DROKI</name>
<dbReference type="InterPro" id="IPR000535">
    <property type="entry name" value="MSP_dom"/>
</dbReference>
<sequence>MLSLEPRDQLVFEGPFGSSVSKNLVIKNPGKKQSVAFKLKTTSPHLFFVRPNVGVLEPDQTVSVNITMQPTASNDGQKRHKFLIMAAKASGPDINLQDFWKEQKPSDIWDAKIKCEIVPERKSNKASNEHLDRALGGATDSPSKQDGQTVVADKLEEALKGEVEILQDQGIRPKQRGRNMFKFACCVLTIIAALVGAYYGKHYL</sequence>
<dbReference type="GO" id="GO:0090158">
    <property type="term" value="P:endoplasmic reticulum membrane organization"/>
    <property type="evidence" value="ECO:0007669"/>
    <property type="project" value="TreeGrafter"/>
</dbReference>
<evidence type="ECO:0000259" key="8">
    <source>
        <dbReference type="PROSITE" id="PS50202"/>
    </source>
</evidence>
<dbReference type="GO" id="GO:0005886">
    <property type="term" value="C:plasma membrane"/>
    <property type="evidence" value="ECO:0007669"/>
    <property type="project" value="TreeGrafter"/>
</dbReference>
<dbReference type="Proteomes" id="UP001652661">
    <property type="component" value="Chromosome 3L"/>
</dbReference>
<evidence type="ECO:0000256" key="4">
    <source>
        <dbReference type="ARBA" id="ARBA00022989"/>
    </source>
</evidence>
<evidence type="ECO:0000256" key="6">
    <source>
        <dbReference type="SAM" id="MobiDB-lite"/>
    </source>
</evidence>
<dbReference type="InterPro" id="IPR016763">
    <property type="entry name" value="VAP"/>
</dbReference>
<evidence type="ECO:0000256" key="1">
    <source>
        <dbReference type="ARBA" id="ARBA00004211"/>
    </source>
</evidence>
<dbReference type="Gene3D" id="2.60.40.10">
    <property type="entry name" value="Immunoglobulins"/>
    <property type="match status" value="1"/>
</dbReference>
<feature type="domain" description="MSP" evidence="8">
    <location>
        <begin position="1"/>
        <end position="118"/>
    </location>
</feature>
<dbReference type="GO" id="GO:0033149">
    <property type="term" value="F:FFAT motif binding"/>
    <property type="evidence" value="ECO:0007669"/>
    <property type="project" value="TreeGrafter"/>
</dbReference>
<keyword evidence="5 7" id="KW-0472">Membrane</keyword>
<dbReference type="RefSeq" id="XP_017016564.1">
    <property type="nucleotide sequence ID" value="XM_017161075.3"/>
</dbReference>
<dbReference type="InterPro" id="IPR013783">
    <property type="entry name" value="Ig-like_fold"/>
</dbReference>
<comment type="similarity">
    <text evidence="2">Belongs to the VAMP-associated protein (VAP) (TC 9.B.17) family.</text>
</comment>
<proteinExistence type="inferred from homology"/>
<protein>
    <submittedName>
        <fullName evidence="10">Vesicle-associated membrane protein-associated protein B/C-like</fullName>
    </submittedName>
</protein>
<keyword evidence="9" id="KW-1185">Reference proteome</keyword>
<dbReference type="Pfam" id="PF00635">
    <property type="entry name" value="Motile_Sperm"/>
    <property type="match status" value="1"/>
</dbReference>
<evidence type="ECO:0000313" key="9">
    <source>
        <dbReference type="Proteomes" id="UP001652661"/>
    </source>
</evidence>
<dbReference type="PROSITE" id="PS50202">
    <property type="entry name" value="MSP"/>
    <property type="match status" value="1"/>
</dbReference>
<dbReference type="OrthoDB" id="264603at2759"/>
<gene>
    <name evidence="10" type="primary">LOC108070549</name>
</gene>
<reference evidence="10" key="1">
    <citation type="submission" date="2025-08" db="UniProtKB">
        <authorList>
            <consortium name="RefSeq"/>
        </authorList>
    </citation>
    <scope>IDENTIFICATION</scope>
    <source>
        <strain evidence="10">14028-0561.14</strain>
        <tissue evidence="10">Whole fly</tissue>
    </source>
</reference>
<dbReference type="InterPro" id="IPR008962">
    <property type="entry name" value="PapD-like_sf"/>
</dbReference>
<dbReference type="GO" id="GO:0061817">
    <property type="term" value="P:endoplasmic reticulum-plasma membrane tethering"/>
    <property type="evidence" value="ECO:0007669"/>
    <property type="project" value="TreeGrafter"/>
</dbReference>
<accession>A0A6P4HWZ0</accession>